<gene>
    <name evidence="2" type="ORF">AQ490_11785</name>
</gene>
<proteinExistence type="predicted"/>
<dbReference type="EMBL" id="LLZU01000039">
    <property type="protein sequence ID" value="KRV46764.1"/>
    <property type="molecule type" value="Genomic_DNA"/>
</dbReference>
<name>A0A0T6LLN7_WENVI</name>
<dbReference type="InterPro" id="IPR026496">
    <property type="entry name" value="GRASP_targ"/>
</dbReference>
<dbReference type="AlphaFoldDB" id="A0A0T6LLN7"/>
<feature type="region of interest" description="Disordered" evidence="1">
    <location>
        <begin position="69"/>
        <end position="90"/>
    </location>
</feature>
<feature type="region of interest" description="Disordered" evidence="1">
    <location>
        <begin position="1"/>
        <end position="22"/>
    </location>
</feature>
<organism evidence="2 3">
    <name type="scientific">Wenjunlia vitaminophila</name>
    <name type="common">Streptomyces vitaminophilus</name>
    <dbReference type="NCBI Taxonomy" id="76728"/>
    <lineage>
        <taxon>Bacteria</taxon>
        <taxon>Bacillati</taxon>
        <taxon>Actinomycetota</taxon>
        <taxon>Actinomycetes</taxon>
        <taxon>Kitasatosporales</taxon>
        <taxon>Streptomycetaceae</taxon>
        <taxon>Wenjunlia</taxon>
    </lineage>
</organism>
<evidence type="ECO:0000256" key="1">
    <source>
        <dbReference type="SAM" id="MobiDB-lite"/>
    </source>
</evidence>
<protein>
    <recommendedName>
        <fullName evidence="4">ATP-grasp-modified RiPP</fullName>
    </recommendedName>
</protein>
<accession>A0A0T6LLN7</accession>
<evidence type="ECO:0000313" key="2">
    <source>
        <dbReference type="EMBL" id="KRV46764.1"/>
    </source>
</evidence>
<dbReference type="Proteomes" id="UP000050867">
    <property type="component" value="Unassembled WGS sequence"/>
</dbReference>
<feature type="compositionally biased region" description="Polar residues" evidence="1">
    <location>
        <begin position="69"/>
        <end position="84"/>
    </location>
</feature>
<evidence type="ECO:0008006" key="4">
    <source>
        <dbReference type="Google" id="ProtNLM"/>
    </source>
</evidence>
<dbReference type="NCBIfam" id="TIGR04186">
    <property type="entry name" value="GRASP_targ"/>
    <property type="match status" value="1"/>
</dbReference>
<dbReference type="STRING" id="76728.AQ490_11785"/>
<dbReference type="OrthoDB" id="4328286at2"/>
<comment type="caution">
    <text evidence="2">The sequence shown here is derived from an EMBL/GenBank/DDBJ whole genome shotgun (WGS) entry which is preliminary data.</text>
</comment>
<keyword evidence="3" id="KW-1185">Reference proteome</keyword>
<dbReference type="eggNOG" id="ENOG50302N8">
    <property type="taxonomic scope" value="Bacteria"/>
</dbReference>
<reference evidence="2 3" key="1">
    <citation type="submission" date="2015-10" db="EMBL/GenBank/DDBJ databases">
        <title>Draft genome sequence of pyrrolomycin-producing Streptomyces vitaminophilus.</title>
        <authorList>
            <person name="Graham D.E."/>
            <person name="Mahan K.M."/>
            <person name="Klingeman D.M."/>
            <person name="Hettich R.L."/>
            <person name="Parry R.J."/>
        </authorList>
    </citation>
    <scope>NUCLEOTIDE SEQUENCE [LARGE SCALE GENOMIC DNA]</scope>
    <source>
        <strain evidence="2 3">ATCC 31673</strain>
    </source>
</reference>
<sequence length="90" mass="9421">MLSRQPAPTQGPGPVTGSVRPFGLTTALPARAQAPSIGEGLSLCPQRQVTVVTDTGEPAIHAPSMKSQFLTTSQTQEDMQLATDTDNDTD</sequence>
<evidence type="ECO:0000313" key="3">
    <source>
        <dbReference type="Proteomes" id="UP000050867"/>
    </source>
</evidence>